<dbReference type="PANTHER" id="PTHR45777:SF2">
    <property type="entry name" value="METHIONINE AMINOPEPTIDASE 2"/>
    <property type="match status" value="1"/>
</dbReference>
<keyword evidence="5 8" id="KW-0645">Protease</keyword>
<dbReference type="Gene3D" id="3.90.230.10">
    <property type="entry name" value="Creatinase/methionine aminopeptidase superfamily"/>
    <property type="match status" value="1"/>
</dbReference>
<dbReference type="SUPFAM" id="SSF46785">
    <property type="entry name" value="Winged helix' DNA-binding domain"/>
    <property type="match status" value="1"/>
</dbReference>
<feature type="binding site" evidence="8">
    <location>
        <position position="288"/>
    </location>
    <ligand>
        <name>a divalent metal cation</name>
        <dbReference type="ChEBI" id="CHEBI:60240"/>
        <label>1</label>
    </ligand>
</feature>
<evidence type="ECO:0000256" key="2">
    <source>
        <dbReference type="ARBA" id="ARBA00001936"/>
    </source>
</evidence>
<evidence type="ECO:0000313" key="11">
    <source>
        <dbReference type="EMBL" id="ADI74930.1"/>
    </source>
</evidence>
<dbReference type="InterPro" id="IPR000994">
    <property type="entry name" value="Pept_M24"/>
</dbReference>
<evidence type="ECO:0000313" key="12">
    <source>
        <dbReference type="Proteomes" id="UP000000391"/>
    </source>
</evidence>
<comment type="cofactor">
    <cofactor evidence="8">
        <name>Co(2+)</name>
        <dbReference type="ChEBI" id="CHEBI:48828"/>
    </cofactor>
    <cofactor evidence="8">
        <name>Zn(2+)</name>
        <dbReference type="ChEBI" id="CHEBI:29105"/>
    </cofactor>
    <cofactor evidence="8">
        <name>Mn(2+)</name>
        <dbReference type="ChEBI" id="CHEBI:29035"/>
    </cofactor>
    <cofactor evidence="8">
        <name>Fe(2+)</name>
        <dbReference type="ChEBI" id="CHEBI:29033"/>
    </cofactor>
    <text evidence="8">Binds 2 divalent metal cations per subunit. Has a high-affinity and a low affinity metal-binding site. The true nature of the physiological cofactor is under debate. The enzyme is active with cobalt, zinc, manganese or divalent iron ions. Most likely, methionine aminopeptidases function as mononuclear Fe(2+)-metalloproteases under physiological conditions, and the catalytically relevant metal-binding site has been assigned to the histidine-containing high-affinity site.</text>
</comment>
<dbReference type="GO" id="GO:0006508">
    <property type="term" value="P:proteolysis"/>
    <property type="evidence" value="ECO:0007669"/>
    <property type="project" value="UniProtKB-KW"/>
</dbReference>
<dbReference type="NCBIfam" id="TIGR00501">
    <property type="entry name" value="met_pdase_II"/>
    <property type="match status" value="1"/>
</dbReference>
<proteinExistence type="inferred from homology"/>
<dbReference type="EC" id="3.4.11.18" evidence="8 9"/>
<dbReference type="EMBL" id="CP002069">
    <property type="protein sequence ID" value="ADI74930.1"/>
    <property type="molecule type" value="Genomic_DNA"/>
</dbReference>
<dbReference type="OrthoDB" id="372008at2157"/>
<dbReference type="GO" id="GO:0005737">
    <property type="term" value="C:cytoplasm"/>
    <property type="evidence" value="ECO:0007669"/>
    <property type="project" value="TreeGrafter"/>
</dbReference>
<sequence length="303" mass="32924">MKSDDNNLKQYSEEEIIQKYMDAGDILSKAREEGKKRVKKGEKLLEVADSVEQTIVDLGGQPAFPCNISRNDEAAHATPSIDDDSVFGDDMVKLDMGVHLDGYIADSAVTVDLSGNNDLVKASEDALNSAIDVIKSGVNTAEIGRVIEDAITGYGFKPVVNLTGHGLERYIAHASPSIPNRHVDQGIVLNEGDIIAIEPFATDGAGKIGNGPWAEIYSLIDKKSVRLPAARKLMKEVEKYRTLPFAKRWLQSSTKSLDFALLQLEKAGAIRSYPVLKEIEGGLVSQAEHTVIVTENGCEITTK</sequence>
<keyword evidence="7 8" id="KW-0378">Hydrolase</keyword>
<evidence type="ECO:0000256" key="8">
    <source>
        <dbReference type="HAMAP-Rule" id="MF_01975"/>
    </source>
</evidence>
<dbReference type="InterPro" id="IPR036388">
    <property type="entry name" value="WH-like_DNA-bd_sf"/>
</dbReference>
<evidence type="ECO:0000259" key="10">
    <source>
        <dbReference type="Pfam" id="PF00557"/>
    </source>
</evidence>
<evidence type="ECO:0000256" key="7">
    <source>
        <dbReference type="ARBA" id="ARBA00022801"/>
    </source>
</evidence>
<keyword evidence="6 8" id="KW-0479">Metal-binding</keyword>
<keyword evidence="4 8" id="KW-0031">Aminopeptidase</keyword>
<reference evidence="11 12" key="1">
    <citation type="submission" date="2010-06" db="EMBL/GenBank/DDBJ databases">
        <title>Complete sequence chromosome of Methanohalobium evestigatum Z-7303.</title>
        <authorList>
            <consortium name="US DOE Joint Genome Institute"/>
            <person name="Lucas S."/>
            <person name="Copeland A."/>
            <person name="Lapidus A."/>
            <person name="Cheng J.-F."/>
            <person name="Bruce D."/>
            <person name="Goodwin L."/>
            <person name="Pitluck S."/>
            <person name="Saunders E."/>
            <person name="Detter J.C."/>
            <person name="Han C."/>
            <person name="Tapia R."/>
            <person name="Land M."/>
            <person name="Hauser L."/>
            <person name="Kyrpides N."/>
            <person name="Mikhailova N."/>
            <person name="Sieprawska-Lupa M."/>
            <person name="Whitman W.B."/>
            <person name="Anderson I."/>
            <person name="Woyke T."/>
        </authorList>
    </citation>
    <scope>NUCLEOTIDE SEQUENCE [LARGE SCALE GENOMIC DNA]</scope>
    <source>
        <strain evidence="12">ATCC BAA-1072 / DSM 3721 / NBRC 107634 / OCM 161 / Z-7303</strain>
    </source>
</reference>
<dbReference type="InterPro" id="IPR018349">
    <property type="entry name" value="Pept_M24A_MAP2_BS"/>
</dbReference>
<evidence type="ECO:0000256" key="5">
    <source>
        <dbReference type="ARBA" id="ARBA00022670"/>
    </source>
</evidence>
<feature type="binding site" evidence="8">
    <location>
        <position position="106"/>
    </location>
    <ligand>
        <name>a divalent metal cation</name>
        <dbReference type="ChEBI" id="CHEBI:60240"/>
        <label>1</label>
    </ligand>
</feature>
<dbReference type="PANTHER" id="PTHR45777">
    <property type="entry name" value="METHIONINE AMINOPEPTIDASE 2"/>
    <property type="match status" value="1"/>
</dbReference>
<comment type="similarity">
    <text evidence="8">Belongs to the peptidase M24A family. Methionine aminopeptidase archaeal type 2 subfamily.</text>
</comment>
<dbReference type="Pfam" id="PF00557">
    <property type="entry name" value="Peptidase_M24"/>
    <property type="match status" value="1"/>
</dbReference>
<evidence type="ECO:0000256" key="3">
    <source>
        <dbReference type="ARBA" id="ARBA00001954"/>
    </source>
</evidence>
<dbReference type="KEGG" id="mev:Metev_2103"/>
<feature type="binding site" evidence="8">
    <location>
        <position position="173"/>
    </location>
    <ligand>
        <name>substrate</name>
    </ligand>
</feature>
<dbReference type="RefSeq" id="WP_013195495.1">
    <property type="nucleotide sequence ID" value="NC_014253.1"/>
</dbReference>
<feature type="binding site" evidence="8">
    <location>
        <position position="288"/>
    </location>
    <ligand>
        <name>a divalent metal cation</name>
        <dbReference type="ChEBI" id="CHEBI:60240"/>
        <label>2</label>
        <note>catalytic</note>
    </ligand>
</feature>
<dbReference type="Proteomes" id="UP000000391">
    <property type="component" value="Chromosome"/>
</dbReference>
<comment type="function">
    <text evidence="8 9">Removes the N-terminal methionine from nascent proteins. The N-terminal methionine is often cleaved when the second residue in the primary sequence is small and uncharged (Met-Ala-, Cys, Gly, Pro, Ser, Thr, or Val).</text>
</comment>
<dbReference type="InterPro" id="IPR028595">
    <property type="entry name" value="MetAP_archaeal"/>
</dbReference>
<dbReference type="InterPro" id="IPR002468">
    <property type="entry name" value="Pept_M24A_MAP2"/>
</dbReference>
<dbReference type="GO" id="GO:0046872">
    <property type="term" value="F:metal ion binding"/>
    <property type="evidence" value="ECO:0007669"/>
    <property type="project" value="UniProtKB-UniRule"/>
</dbReference>
<dbReference type="InterPro" id="IPR050247">
    <property type="entry name" value="Met_Aminopeptidase_Type2"/>
</dbReference>
<comment type="cofactor">
    <cofactor evidence="3">
        <name>Fe(2+)</name>
        <dbReference type="ChEBI" id="CHEBI:29033"/>
    </cofactor>
</comment>
<feature type="binding site" evidence="8">
    <location>
        <position position="95"/>
    </location>
    <ligand>
        <name>a divalent metal cation</name>
        <dbReference type="ChEBI" id="CHEBI:60240"/>
        <label>1</label>
    </ligand>
</feature>
<keyword evidence="12" id="KW-1185">Reference proteome</keyword>
<dbReference type="GeneID" id="9347764"/>
<comment type="cofactor">
    <cofactor evidence="2">
        <name>Mn(2+)</name>
        <dbReference type="ChEBI" id="CHEBI:29035"/>
    </cofactor>
</comment>
<evidence type="ECO:0000256" key="1">
    <source>
        <dbReference type="ARBA" id="ARBA00000294"/>
    </source>
</evidence>
<comment type="catalytic activity">
    <reaction evidence="1 8 9">
        <text>Release of N-terminal amino acids, preferentially methionine, from peptides and arylamides.</text>
        <dbReference type="EC" id="3.4.11.18"/>
    </reaction>
</comment>
<evidence type="ECO:0000256" key="4">
    <source>
        <dbReference type="ARBA" id="ARBA00022438"/>
    </source>
</evidence>
<dbReference type="HOGENOM" id="CLU_015857_7_0_2"/>
<dbReference type="InterPro" id="IPR001714">
    <property type="entry name" value="Pept_M24_MAP"/>
</dbReference>
<feature type="binding site" evidence="8">
    <location>
        <position position="198"/>
    </location>
    <ligand>
        <name>a divalent metal cation</name>
        <dbReference type="ChEBI" id="CHEBI:60240"/>
        <label>2</label>
        <note>catalytic</note>
    </ligand>
</feature>
<gene>
    <name evidence="8" type="primary">map</name>
    <name evidence="11" type="ordered locus">Metev_2103</name>
</gene>
<accession>D7EAD1</accession>
<feature type="binding site" evidence="8">
    <location>
        <position position="76"/>
    </location>
    <ligand>
        <name>substrate</name>
    </ligand>
</feature>
<dbReference type="GO" id="GO:0070006">
    <property type="term" value="F:metalloaminopeptidase activity"/>
    <property type="evidence" value="ECO:0007669"/>
    <property type="project" value="UniProtKB-UniRule"/>
</dbReference>
<dbReference type="PROSITE" id="PS01202">
    <property type="entry name" value="MAP_2"/>
    <property type="match status" value="1"/>
</dbReference>
<evidence type="ECO:0000256" key="9">
    <source>
        <dbReference type="RuleBase" id="RU003653"/>
    </source>
</evidence>
<dbReference type="SUPFAM" id="SSF55920">
    <property type="entry name" value="Creatinase/aminopeptidase"/>
    <property type="match status" value="1"/>
</dbReference>
<dbReference type="PRINTS" id="PR00599">
    <property type="entry name" value="MAPEPTIDASE"/>
</dbReference>
<evidence type="ECO:0000256" key="6">
    <source>
        <dbReference type="ARBA" id="ARBA00022723"/>
    </source>
</evidence>
<dbReference type="InterPro" id="IPR036005">
    <property type="entry name" value="Creatinase/aminopeptidase-like"/>
</dbReference>
<dbReference type="CDD" id="cd01088">
    <property type="entry name" value="MetAP2"/>
    <property type="match status" value="1"/>
</dbReference>
<name>D7EAD1_METEZ</name>
<comment type="subunit">
    <text evidence="8">Monomer.</text>
</comment>
<feature type="domain" description="Peptidase M24" evidence="10">
    <location>
        <begin position="20"/>
        <end position="215"/>
    </location>
</feature>
<feature type="binding site" evidence="8">
    <location>
        <position position="165"/>
    </location>
    <ligand>
        <name>a divalent metal cation</name>
        <dbReference type="ChEBI" id="CHEBI:60240"/>
        <label>2</label>
        <note>catalytic</note>
    </ligand>
</feature>
<dbReference type="AlphaFoldDB" id="D7EAD1"/>
<protein>
    <recommendedName>
        <fullName evidence="8 9">Methionine aminopeptidase</fullName>
        <shortName evidence="8">MAP</shortName>
        <shortName evidence="8">MetAP</shortName>
        <ecNumber evidence="8 9">3.4.11.18</ecNumber>
    </recommendedName>
    <alternativeName>
        <fullName evidence="8">Peptidase M</fullName>
    </alternativeName>
</protein>
<organism evidence="11 12">
    <name type="scientific">Methanohalobium evestigatum (strain ATCC BAA-1072 / DSM 3721 / NBRC 107634 / OCM 161 / Z-7303)</name>
    <dbReference type="NCBI Taxonomy" id="644295"/>
    <lineage>
        <taxon>Archaea</taxon>
        <taxon>Methanobacteriati</taxon>
        <taxon>Methanobacteriota</taxon>
        <taxon>Stenosarchaea group</taxon>
        <taxon>Methanomicrobia</taxon>
        <taxon>Methanosarcinales</taxon>
        <taxon>Methanosarcinaceae</taxon>
        <taxon>Methanohalobium</taxon>
    </lineage>
</organism>
<dbReference type="GO" id="GO:0004239">
    <property type="term" value="F:initiator methionyl aminopeptidase activity"/>
    <property type="evidence" value="ECO:0007669"/>
    <property type="project" value="UniProtKB-UniRule"/>
</dbReference>
<feature type="binding site" evidence="8">
    <location>
        <position position="106"/>
    </location>
    <ligand>
        <name>a divalent metal cation</name>
        <dbReference type="ChEBI" id="CHEBI:60240"/>
        <label>2</label>
        <note>catalytic</note>
    </ligand>
</feature>
<dbReference type="Gene3D" id="1.10.10.10">
    <property type="entry name" value="Winged helix-like DNA-binding domain superfamily/Winged helix DNA-binding domain"/>
    <property type="match status" value="1"/>
</dbReference>
<dbReference type="STRING" id="644295.Metev_2103"/>
<dbReference type="InterPro" id="IPR036390">
    <property type="entry name" value="WH_DNA-bd_sf"/>
</dbReference>
<dbReference type="HAMAP" id="MF_01975">
    <property type="entry name" value="MetAP_2_arc"/>
    <property type="match status" value="1"/>
</dbReference>